<feature type="compositionally biased region" description="Basic and acidic residues" evidence="2">
    <location>
        <begin position="961"/>
        <end position="981"/>
    </location>
</feature>
<dbReference type="EMBL" id="CAUJNA010001435">
    <property type="protein sequence ID" value="CAJ1386893.1"/>
    <property type="molecule type" value="Genomic_DNA"/>
</dbReference>
<feature type="region of interest" description="Disordered" evidence="2">
    <location>
        <begin position="1189"/>
        <end position="1210"/>
    </location>
</feature>
<dbReference type="CDD" id="cd06186">
    <property type="entry name" value="NOX_Duox_like_FAD_NADP"/>
    <property type="match status" value="1"/>
</dbReference>
<dbReference type="InterPro" id="IPR017927">
    <property type="entry name" value="FAD-bd_FR_type"/>
</dbReference>
<keyword evidence="1" id="KW-0560">Oxidoreductase</keyword>
<feature type="transmembrane region" description="Helical" evidence="3">
    <location>
        <begin position="575"/>
        <end position="597"/>
    </location>
</feature>
<keyword evidence="3" id="KW-0812">Transmembrane</keyword>
<dbReference type="InterPro" id="IPR013112">
    <property type="entry name" value="FAD-bd_8"/>
</dbReference>
<dbReference type="PANTHER" id="PTHR11972">
    <property type="entry name" value="NADPH OXIDASE"/>
    <property type="match status" value="1"/>
</dbReference>
<feature type="domain" description="FAD-binding FR-type" evidence="4">
    <location>
        <begin position="456"/>
        <end position="569"/>
    </location>
</feature>
<feature type="region of interest" description="Disordered" evidence="2">
    <location>
        <begin position="942"/>
        <end position="1040"/>
    </location>
</feature>
<gene>
    <name evidence="5" type="ORF">EVOR1521_LOCUS13075</name>
</gene>
<evidence type="ECO:0000256" key="1">
    <source>
        <dbReference type="ARBA" id="ARBA00023002"/>
    </source>
</evidence>
<protein>
    <recommendedName>
        <fullName evidence="4">FAD-binding FR-type domain-containing protein</fullName>
    </recommendedName>
</protein>
<dbReference type="SUPFAM" id="SSF63380">
    <property type="entry name" value="Riboflavin synthase domain-like"/>
    <property type="match status" value="1"/>
</dbReference>
<feature type="region of interest" description="Disordered" evidence="2">
    <location>
        <begin position="811"/>
        <end position="834"/>
    </location>
</feature>
<feature type="compositionally biased region" description="Pro residues" evidence="2">
    <location>
        <begin position="950"/>
        <end position="960"/>
    </location>
</feature>
<keyword evidence="3" id="KW-0472">Membrane</keyword>
<feature type="compositionally biased region" description="Basic and acidic residues" evidence="2">
    <location>
        <begin position="1765"/>
        <end position="1778"/>
    </location>
</feature>
<sequence>METCILCGRPGHPHCDQCGRRLMELAPLDGTGTTIDEALADPGSPVAKRKSGGEVSAKDLKALGEVVFQDHKWEQAAELLSRTDGWGRQAAKEILEQGAKSLGFWQLPEATLAGLVDQLMGVPAKPSAGLQQWTTQWAEQVVSESKAASVTARLSKLKEVDEAVAVETHRFHPDMDFSRVTAPNFSKPRSVVPDWRGHFVSPNYFRVANVSMHVLVFGLSAAYASDLVIDKYPDAVKLFSWPIWFARLGGMATSIWTALLFLSMSRALLSSLSRSLPRWASFCFIFLDSHKDFHIEAGKALCFYSSVHVTGHTIGTVPGVMQKTAAELNKLLGCAQADPPWLVDLDLSKLYWPMCPLTEENKPKTFTEALFLTVPGVTGAMLTGMLALIAWTSRQSARTKHFDTFWNLHNVAILSWPIILFFHGSQGWVGVGIPLVVIVSTLPLLAYFSGRIFRLLRYYLFVGKAVKILRATVRLGKDGGINGSLTQLEVTPPPYLWSFHAGMYAFICMPDYAPLQWHPFTITSGMDEDTVNFLVAGVGDWSNEVARRCLKGELPRVALDGPFVSPTQSAMDKEVLVAIGAGVGVTPFLSLLSTFLVQLSSTTASSLVEAHFYWITRDPCEFIFGSPLLRNWLANPPLHAKIVIHLYTTAKGPGEDLPSFLFKECLKRQSAVDRDRFRAVFPEWQRQNFQAPGCQLPWSWAEGGQEVTRLCPSLRSSFRRIQWEAEGNLLPDINLGKSPSTEEVAAYASARHDAIINQLQAGHVEEKGRLYQVPPMILTGMPGITNRHLRHRTLTMVADVHQAQGMAKAEERKAAAAEAKEQRRSEGWTDARGNLLPRHHAQLPDASLKCAAERPDWSHDQEGDEIDVDVAAWMKVAEDESYNAMTIEMRGATVEAAPKKSRQQVQAKLERAKDLQQREEQVLQQTIALLQQCLRDPSVAADDLSFDSQTPPPPPPPPPPVEEHRARERTRTSPRDTKELSPRGSMRKEKRRDQDSSLEGQASESRRQRMHRSDHRSTSTGSEAAHSKRGRSRARTEEVGHVAKADISSVSWMLEYDHVLPENLANPFQQCRQSVVHSSNLRHRPAPEPQPPPWPYSEPNPPSEVPPASSARSWRTSDGPWRAPRTLHHSLKLEALPVNPPRRPEVDEESLSCSSLSFVEELEHQEANSQAWQRTLEERIDESKAALQRYRSHPDSRLARRKNLSPSLPAGCRDSADSAAMRLKLLPLLPLLPALALEEPWDIAGSLRRARSTLEEAFARVGHVEVHLLPAVLELLGDVSEKVHRVLQGGYLKHLRDSEGEVVYELSAEDEWAVEEYTMKYLFVLADLLPLVFFEPEELAAALQHELGHPLLRRRRILSTLRVSWYGMITNASTWAVPFFGAVAALARKLTGLHSEDVYWPLGAPPGSHLRVQAEPLLSFELSREASFRKSCAFLALAETRSSVEAAERHFRSLHHASLGQVLSAAKRWPVFDLLHGLALRKRLEDDLPETEMKEEPEDIEVPLEAGKQRLPPAVALEFYRIFHVLTNLFELLGVQWWVSHGTLIGALRDGGLSRHADDCEVDVPERDAELLQGVVMRSALGRNGLELSFDPRGRCFKVWPAGSAKASDQHEAQLLDQSWWLPQQRVGTPAVDIYLVQTPQEGRGDRHYISNDVFHCNVKVCNQVWQSSELAGFYEVPFGLSRAKVPWGAVAYLQRAYGEDWNTTVRPHRWAAQHGEGFRAAPVASLARRAAEPFGPLPEVLTPLTPLRGEMTIDMLQYSFEHGEEPLSHRSGTDRGPSHQYSDEAGWNTRPMPGVVQARAGKMKMVMKTGS</sequence>
<evidence type="ECO:0000256" key="3">
    <source>
        <dbReference type="SAM" id="Phobius"/>
    </source>
</evidence>
<feature type="transmembrane region" description="Helical" evidence="3">
    <location>
        <begin position="369"/>
        <end position="392"/>
    </location>
</feature>
<dbReference type="GO" id="GO:0043020">
    <property type="term" value="C:NADPH oxidase complex"/>
    <property type="evidence" value="ECO:0007669"/>
    <property type="project" value="TreeGrafter"/>
</dbReference>
<feature type="region of interest" description="Disordered" evidence="2">
    <location>
        <begin position="1765"/>
        <end position="1793"/>
    </location>
</feature>
<dbReference type="Gene3D" id="3.40.50.80">
    <property type="entry name" value="Nucleotide-binding domain of ferredoxin-NADP reductase (FNR) module"/>
    <property type="match status" value="1"/>
</dbReference>
<dbReference type="Pfam" id="PF08030">
    <property type="entry name" value="NAD_binding_6"/>
    <property type="match status" value="1"/>
</dbReference>
<dbReference type="InterPro" id="IPR017938">
    <property type="entry name" value="Riboflavin_synthase-like_b-brl"/>
</dbReference>
<dbReference type="InterPro" id="IPR050369">
    <property type="entry name" value="RBOH/FRE"/>
</dbReference>
<dbReference type="PROSITE" id="PS51384">
    <property type="entry name" value="FAD_FR"/>
    <property type="match status" value="1"/>
</dbReference>
<keyword evidence="3" id="KW-1133">Transmembrane helix</keyword>
<dbReference type="GO" id="GO:0016175">
    <property type="term" value="F:superoxide-generating NAD(P)H oxidase activity"/>
    <property type="evidence" value="ECO:0007669"/>
    <property type="project" value="TreeGrafter"/>
</dbReference>
<dbReference type="Pfam" id="PF08022">
    <property type="entry name" value="FAD_binding_8"/>
    <property type="match status" value="1"/>
</dbReference>
<feature type="region of interest" description="Disordered" evidence="2">
    <location>
        <begin position="1078"/>
        <end position="1123"/>
    </location>
</feature>
<accession>A0AA36IFP7</accession>
<evidence type="ECO:0000313" key="5">
    <source>
        <dbReference type="EMBL" id="CAJ1386893.1"/>
    </source>
</evidence>
<dbReference type="SUPFAM" id="SSF52343">
    <property type="entry name" value="Ferredoxin reductase-like, C-terminal NADP-linked domain"/>
    <property type="match status" value="1"/>
</dbReference>
<dbReference type="PANTHER" id="PTHR11972:SF153">
    <property type="entry name" value="SUPEROXIDE-GENERATING NADPH OXIDASE HEAVY CHAIN SUBUNIT A"/>
    <property type="match status" value="1"/>
</dbReference>
<feature type="compositionally biased region" description="Basic and acidic residues" evidence="2">
    <location>
        <begin position="811"/>
        <end position="829"/>
    </location>
</feature>
<keyword evidence="6" id="KW-1185">Reference proteome</keyword>
<proteinExistence type="predicted"/>
<feature type="transmembrane region" description="Helical" evidence="3">
    <location>
        <begin position="428"/>
        <end position="448"/>
    </location>
</feature>
<evidence type="ECO:0000256" key="2">
    <source>
        <dbReference type="SAM" id="MobiDB-lite"/>
    </source>
</evidence>
<comment type="caution">
    <text evidence="5">The sequence shown here is derived from an EMBL/GenBank/DDBJ whole genome shotgun (WGS) entry which is preliminary data.</text>
</comment>
<dbReference type="InterPro" id="IPR013121">
    <property type="entry name" value="Fe_red_NAD-bd_6"/>
</dbReference>
<dbReference type="Proteomes" id="UP001178507">
    <property type="component" value="Unassembled WGS sequence"/>
</dbReference>
<name>A0AA36IFP7_9DINO</name>
<evidence type="ECO:0000313" key="6">
    <source>
        <dbReference type="Proteomes" id="UP001178507"/>
    </source>
</evidence>
<dbReference type="InterPro" id="IPR039261">
    <property type="entry name" value="FNR_nucleotide-bd"/>
</dbReference>
<feature type="compositionally biased region" description="Pro residues" evidence="2">
    <location>
        <begin position="1087"/>
        <end position="1105"/>
    </location>
</feature>
<evidence type="ECO:0000259" key="4">
    <source>
        <dbReference type="PROSITE" id="PS51384"/>
    </source>
</evidence>
<organism evidence="5 6">
    <name type="scientific">Effrenium voratum</name>
    <dbReference type="NCBI Taxonomy" id="2562239"/>
    <lineage>
        <taxon>Eukaryota</taxon>
        <taxon>Sar</taxon>
        <taxon>Alveolata</taxon>
        <taxon>Dinophyceae</taxon>
        <taxon>Suessiales</taxon>
        <taxon>Symbiodiniaceae</taxon>
        <taxon>Effrenium</taxon>
    </lineage>
</organism>
<feature type="transmembrane region" description="Helical" evidence="3">
    <location>
        <begin position="404"/>
        <end position="422"/>
    </location>
</feature>
<dbReference type="GO" id="GO:0042554">
    <property type="term" value="P:superoxide anion generation"/>
    <property type="evidence" value="ECO:0007669"/>
    <property type="project" value="TreeGrafter"/>
</dbReference>
<reference evidence="5" key="1">
    <citation type="submission" date="2023-08" db="EMBL/GenBank/DDBJ databases">
        <authorList>
            <person name="Chen Y."/>
            <person name="Shah S."/>
            <person name="Dougan E. K."/>
            <person name="Thang M."/>
            <person name="Chan C."/>
        </authorList>
    </citation>
    <scope>NUCLEOTIDE SEQUENCE</scope>
</reference>
<dbReference type="GO" id="GO:0006952">
    <property type="term" value="P:defense response"/>
    <property type="evidence" value="ECO:0007669"/>
    <property type="project" value="TreeGrafter"/>
</dbReference>